<reference evidence="5 6" key="1">
    <citation type="submission" date="2023-09" db="EMBL/GenBank/DDBJ databases">
        <title>Xinfangfangia sedmenti sp. nov., isolated the sedment.</title>
        <authorList>
            <person name="Xu L."/>
        </authorList>
    </citation>
    <scope>NUCLEOTIDE SEQUENCE [LARGE SCALE GENOMIC DNA]</scope>
    <source>
        <strain evidence="5 6">LG-4</strain>
    </source>
</reference>
<evidence type="ECO:0000313" key="6">
    <source>
        <dbReference type="Proteomes" id="UP001247754"/>
    </source>
</evidence>
<evidence type="ECO:0000256" key="3">
    <source>
        <dbReference type="ARBA" id="ARBA00023125"/>
    </source>
</evidence>
<dbReference type="PANTHER" id="PTHR30408:SF12">
    <property type="entry name" value="TYPE I RESTRICTION ENZYME MJAVIII SPECIFICITY SUBUNIT"/>
    <property type="match status" value="1"/>
</dbReference>
<proteinExistence type="inferred from homology"/>
<evidence type="ECO:0000259" key="4">
    <source>
        <dbReference type="Pfam" id="PF01420"/>
    </source>
</evidence>
<name>A0ABU1FEQ2_9RHOB</name>
<dbReference type="EC" id="3.1.21.-" evidence="5"/>
<dbReference type="InterPro" id="IPR044946">
    <property type="entry name" value="Restrct_endonuc_typeI_TRD_sf"/>
</dbReference>
<dbReference type="InterPro" id="IPR052021">
    <property type="entry name" value="Type-I_RS_S_subunit"/>
</dbReference>
<dbReference type="InterPro" id="IPR000055">
    <property type="entry name" value="Restrct_endonuc_typeI_TRD"/>
</dbReference>
<sequence length="339" mass="37681">MCNRAAQCGKTFLADGKWGTVANTTAFAIDTNKASPKFLHYMTNQKDFWEKGGSAQPYVKVSETLRKRFFIPDLATQRQVADFLDRETETIDLLIEKKQRLVALLGEKSKSVNEHFFTNAEATATQPLHRLYRVVTGKTPSRSEEDNFSDEEGLPWATPVNLGSLAPIKITKERLTEKGCSGQPVVESGTVLLNGIGSIGKVGIAGARLSFNQQIHALIGKTPLLSDRFLFFQLLALKEQLVLLANSTTLPILNGERLGRLELRIYEADKQQRHCANMEALLQHEEITTQKINISIDRLMEYRSALITAAVTGQIDVATYTKSGTPDRRLDAIQEEMGA</sequence>
<dbReference type="PANTHER" id="PTHR30408">
    <property type="entry name" value="TYPE-1 RESTRICTION ENZYME ECOKI SPECIFICITY PROTEIN"/>
    <property type="match status" value="1"/>
</dbReference>
<keyword evidence="2" id="KW-0680">Restriction system</keyword>
<dbReference type="Pfam" id="PF01420">
    <property type="entry name" value="Methylase_S"/>
    <property type="match status" value="2"/>
</dbReference>
<dbReference type="Gene3D" id="1.10.287.1120">
    <property type="entry name" value="Bipartite methylase S protein"/>
    <property type="match status" value="1"/>
</dbReference>
<dbReference type="GO" id="GO:0016787">
    <property type="term" value="F:hydrolase activity"/>
    <property type="evidence" value="ECO:0007669"/>
    <property type="project" value="UniProtKB-KW"/>
</dbReference>
<keyword evidence="6" id="KW-1185">Reference proteome</keyword>
<feature type="domain" description="Type I restriction modification DNA specificity" evidence="4">
    <location>
        <begin position="135"/>
        <end position="293"/>
    </location>
</feature>
<organism evidence="5 6">
    <name type="scientific">Ruixingdingia sedimenti</name>
    <dbReference type="NCBI Taxonomy" id="3073604"/>
    <lineage>
        <taxon>Bacteria</taxon>
        <taxon>Pseudomonadati</taxon>
        <taxon>Pseudomonadota</taxon>
        <taxon>Alphaproteobacteria</taxon>
        <taxon>Rhodobacterales</taxon>
        <taxon>Paracoccaceae</taxon>
        <taxon>Ruixingdingia</taxon>
    </lineage>
</organism>
<dbReference type="Proteomes" id="UP001247754">
    <property type="component" value="Unassembled WGS sequence"/>
</dbReference>
<gene>
    <name evidence="5" type="ORF">RGD00_22365</name>
</gene>
<keyword evidence="5" id="KW-0540">Nuclease</keyword>
<keyword evidence="3" id="KW-0238">DNA-binding</keyword>
<dbReference type="EMBL" id="JAVKPH010000066">
    <property type="protein sequence ID" value="MDR5655356.1"/>
    <property type="molecule type" value="Genomic_DNA"/>
</dbReference>
<keyword evidence="5" id="KW-0378">Hydrolase</keyword>
<comment type="caution">
    <text evidence="5">The sequence shown here is derived from an EMBL/GenBank/DDBJ whole genome shotgun (WGS) entry which is preliminary data.</text>
</comment>
<dbReference type="GO" id="GO:0004519">
    <property type="term" value="F:endonuclease activity"/>
    <property type="evidence" value="ECO:0007669"/>
    <property type="project" value="UniProtKB-KW"/>
</dbReference>
<dbReference type="Gene3D" id="3.90.220.20">
    <property type="entry name" value="DNA methylase specificity domains"/>
    <property type="match status" value="2"/>
</dbReference>
<dbReference type="SUPFAM" id="SSF116734">
    <property type="entry name" value="DNA methylase specificity domain"/>
    <property type="match status" value="2"/>
</dbReference>
<evidence type="ECO:0000256" key="2">
    <source>
        <dbReference type="ARBA" id="ARBA00022747"/>
    </source>
</evidence>
<accession>A0ABU1FEQ2</accession>
<protein>
    <submittedName>
        <fullName evidence="5">Restriction endonuclease subunit S</fullName>
        <ecNumber evidence="5">3.1.21.-</ecNumber>
    </submittedName>
</protein>
<feature type="domain" description="Type I restriction modification DNA specificity" evidence="4">
    <location>
        <begin position="6"/>
        <end position="101"/>
    </location>
</feature>
<comment type="similarity">
    <text evidence="1">Belongs to the type-I restriction system S methylase family.</text>
</comment>
<evidence type="ECO:0000256" key="1">
    <source>
        <dbReference type="ARBA" id="ARBA00010923"/>
    </source>
</evidence>
<evidence type="ECO:0000313" key="5">
    <source>
        <dbReference type="EMBL" id="MDR5655356.1"/>
    </source>
</evidence>
<dbReference type="RefSeq" id="WP_310459457.1">
    <property type="nucleotide sequence ID" value="NZ_JAVKPH010000066.1"/>
</dbReference>
<keyword evidence="5" id="KW-0255">Endonuclease</keyword>